<keyword evidence="4 8" id="KW-1133">Transmembrane helix</keyword>
<evidence type="ECO:0000313" key="13">
    <source>
        <dbReference type="Proteomes" id="UP001182556"/>
    </source>
</evidence>
<comment type="subunit">
    <text evidence="8">Homodimer. Component of the ER-mitochondria encounter structure (ERMES) or MDM complex, composed of MMM1, MDM10, MDM12 and MDM34. A MMM1 homodimer associates with one molecule of MDM12 on each side in a pairwise head-to-tail manner, and the SMP-LTD domains of MMM1 and MDM12 generate a continuous hydrophobic tunnel for phospholipid trafficking.</text>
</comment>
<keyword evidence="5" id="KW-0445">Lipid transport</keyword>
<comment type="subcellular location">
    <subcellularLocation>
        <location evidence="8">Endoplasmic reticulum membrane</location>
        <topology evidence="8">Single-pass type I membrane protein</topology>
    </subcellularLocation>
    <text evidence="8">The ERMES/MDM complex localizes to a few discrete foci (around 10 per single cell), that represent mitochondria-endoplasmic reticulum junctions. These foci are often found next to mtDNA nucleoids.</text>
</comment>
<keyword evidence="7 8" id="KW-0472">Membrane</keyword>
<evidence type="ECO:0000256" key="5">
    <source>
        <dbReference type="ARBA" id="ARBA00023055"/>
    </source>
</evidence>
<dbReference type="GO" id="GO:0005789">
    <property type="term" value="C:endoplasmic reticulum membrane"/>
    <property type="evidence" value="ECO:0007669"/>
    <property type="project" value="UniProtKB-SubCell"/>
</dbReference>
<dbReference type="GO" id="GO:0008289">
    <property type="term" value="F:lipid binding"/>
    <property type="evidence" value="ECO:0007669"/>
    <property type="project" value="UniProtKB-KW"/>
</dbReference>
<proteinExistence type="inferred from homology"/>
<dbReference type="InterPro" id="IPR031468">
    <property type="entry name" value="SMP_LBD"/>
</dbReference>
<keyword evidence="6" id="KW-0446">Lipid-binding</keyword>
<protein>
    <recommendedName>
        <fullName evidence="8">Maintenance of mitochondrial morphology protein 1</fullName>
    </recommendedName>
</protein>
<evidence type="ECO:0000259" key="11">
    <source>
        <dbReference type="PROSITE" id="PS51847"/>
    </source>
</evidence>
<keyword evidence="13" id="KW-1185">Reference proteome</keyword>
<accession>A0AAD9CUH8</accession>
<dbReference type="Proteomes" id="UP001182556">
    <property type="component" value="Unassembled WGS sequence"/>
</dbReference>
<feature type="transmembrane region" description="Helical" evidence="10">
    <location>
        <begin position="20"/>
        <end position="42"/>
    </location>
</feature>
<keyword evidence="3 8" id="KW-0256">Endoplasmic reticulum</keyword>
<feature type="region of interest" description="Disordered" evidence="9">
    <location>
        <begin position="52"/>
        <end position="77"/>
    </location>
</feature>
<dbReference type="PANTHER" id="PTHR13466">
    <property type="entry name" value="TEX2 PROTEIN-RELATED"/>
    <property type="match status" value="1"/>
</dbReference>
<feature type="compositionally biased region" description="Polar residues" evidence="9">
    <location>
        <begin position="371"/>
        <end position="382"/>
    </location>
</feature>
<comment type="function">
    <text evidence="8">Component of the ERMES/MDM complex, which serves as a molecular tether to connect the endoplasmic reticulum (ER) and mitochondria. Components of this complex are involved in the control of mitochondrial shape and protein biogenesis, and function in nonvesicular lipid trafficking between the ER and mitochondria. The MDM12-MMM1 subcomplex functions in the major beta-barrel assembly pathway that is responsible for biogenesis of all outer membrane beta-barrel proteins, and acts in a late step after the SAM complex. The MDM10-MDM12-MMM1 subcomplex further acts in the TOM40-specific pathway after the action of the MDM12-MMM1 complex. Essential for establishing and maintaining the structure of mitochondria and maintenance of mtDNA nucleoids.</text>
</comment>
<comment type="similarity">
    <text evidence="8">Belongs to the MMM1 family.</text>
</comment>
<feature type="compositionally biased region" description="Polar residues" evidence="9">
    <location>
        <begin position="408"/>
        <end position="417"/>
    </location>
</feature>
<evidence type="ECO:0000256" key="4">
    <source>
        <dbReference type="ARBA" id="ARBA00022989"/>
    </source>
</evidence>
<dbReference type="PANTHER" id="PTHR13466:SF0">
    <property type="entry name" value="SMP-LTD DOMAIN-CONTAINING PROTEIN"/>
    <property type="match status" value="1"/>
</dbReference>
<dbReference type="HAMAP" id="MF_03103">
    <property type="entry name" value="Mmm1"/>
    <property type="match status" value="1"/>
</dbReference>
<dbReference type="GO" id="GO:0045040">
    <property type="term" value="P:protein insertion into mitochondrial outer membrane"/>
    <property type="evidence" value="ECO:0007669"/>
    <property type="project" value="UniProtKB-UniRule"/>
</dbReference>
<reference evidence="12" key="1">
    <citation type="submission" date="2023-02" db="EMBL/GenBank/DDBJ databases">
        <title>Identification and recombinant expression of a fungal hydrolase from Papiliotrema laurentii that hydrolyzes apple cutin and clears colloidal polyester polyurethane.</title>
        <authorList>
            <consortium name="DOE Joint Genome Institute"/>
            <person name="Roman V.A."/>
            <person name="Bojanowski C."/>
            <person name="Crable B.R."/>
            <person name="Wagner D.N."/>
            <person name="Hung C.S."/>
            <person name="Nadeau L.J."/>
            <person name="Schratz L."/>
            <person name="Haridas S."/>
            <person name="Pangilinan J."/>
            <person name="Lipzen A."/>
            <person name="Na H."/>
            <person name="Yan M."/>
            <person name="Ng V."/>
            <person name="Grigoriev I.V."/>
            <person name="Spatafora J.W."/>
            <person name="Barlow D."/>
            <person name="Biffinger J."/>
            <person name="Kelley-Loughnane N."/>
            <person name="Varaljay V.A."/>
            <person name="Crookes-Goodson W.J."/>
        </authorList>
    </citation>
    <scope>NUCLEOTIDE SEQUENCE</scope>
    <source>
        <strain evidence="12">5307AH</strain>
    </source>
</reference>
<evidence type="ECO:0000256" key="7">
    <source>
        <dbReference type="ARBA" id="ARBA00023136"/>
    </source>
</evidence>
<comment type="caution">
    <text evidence="12">The sequence shown here is derived from an EMBL/GenBank/DDBJ whole genome shotgun (WGS) entry which is preliminary data.</text>
</comment>
<dbReference type="Pfam" id="PF10296">
    <property type="entry name" value="MMM1"/>
    <property type="match status" value="1"/>
</dbReference>
<evidence type="ECO:0000256" key="1">
    <source>
        <dbReference type="ARBA" id="ARBA00022448"/>
    </source>
</evidence>
<evidence type="ECO:0000256" key="8">
    <source>
        <dbReference type="HAMAP-Rule" id="MF_03103"/>
    </source>
</evidence>
<name>A0AAD9CUH8_PAPLA</name>
<gene>
    <name evidence="8" type="primary">MMM1</name>
    <name evidence="12" type="ORF">DB88DRAFT_506770</name>
</gene>
<evidence type="ECO:0000313" key="12">
    <source>
        <dbReference type="EMBL" id="KAK1920813.1"/>
    </source>
</evidence>
<feature type="topological domain" description="Cytoplasmic" evidence="8">
    <location>
        <begin position="44"/>
        <end position="463"/>
    </location>
</feature>
<evidence type="ECO:0000256" key="6">
    <source>
        <dbReference type="ARBA" id="ARBA00023121"/>
    </source>
</evidence>
<evidence type="ECO:0000256" key="10">
    <source>
        <dbReference type="SAM" id="Phobius"/>
    </source>
</evidence>
<organism evidence="12 13">
    <name type="scientific">Papiliotrema laurentii</name>
    <name type="common">Cryptococcus laurentii</name>
    <dbReference type="NCBI Taxonomy" id="5418"/>
    <lineage>
        <taxon>Eukaryota</taxon>
        <taxon>Fungi</taxon>
        <taxon>Dikarya</taxon>
        <taxon>Basidiomycota</taxon>
        <taxon>Agaricomycotina</taxon>
        <taxon>Tremellomycetes</taxon>
        <taxon>Tremellales</taxon>
        <taxon>Rhynchogastremaceae</taxon>
        <taxon>Papiliotrema</taxon>
    </lineage>
</organism>
<feature type="topological domain" description="Lumenal" evidence="8">
    <location>
        <begin position="1"/>
        <end position="22"/>
    </location>
</feature>
<dbReference type="GO" id="GO:0015914">
    <property type="term" value="P:phospholipid transport"/>
    <property type="evidence" value="ECO:0007669"/>
    <property type="project" value="TreeGrafter"/>
</dbReference>
<dbReference type="GO" id="GO:0032865">
    <property type="term" value="C:ERMES complex"/>
    <property type="evidence" value="ECO:0007669"/>
    <property type="project" value="UniProtKB-UniRule"/>
</dbReference>
<dbReference type="AlphaFoldDB" id="A0AAD9CUH8"/>
<feature type="compositionally biased region" description="Low complexity" evidence="9">
    <location>
        <begin position="418"/>
        <end position="430"/>
    </location>
</feature>
<feature type="domain" description="SMP-LTD" evidence="11">
    <location>
        <begin position="89"/>
        <end position="287"/>
    </location>
</feature>
<dbReference type="InterPro" id="IPR027537">
    <property type="entry name" value="Mmm1"/>
</dbReference>
<keyword evidence="1" id="KW-0813">Transport</keyword>
<keyword evidence="2 8" id="KW-0812">Transmembrane</keyword>
<dbReference type="PROSITE" id="PS51847">
    <property type="entry name" value="SMP"/>
    <property type="match status" value="1"/>
</dbReference>
<evidence type="ECO:0000256" key="3">
    <source>
        <dbReference type="ARBA" id="ARBA00022824"/>
    </source>
</evidence>
<evidence type="ECO:0000256" key="2">
    <source>
        <dbReference type="ARBA" id="ARBA00022692"/>
    </source>
</evidence>
<feature type="compositionally biased region" description="Basic and acidic residues" evidence="9">
    <location>
        <begin position="52"/>
        <end position="63"/>
    </location>
</feature>
<feature type="region of interest" description="Disordered" evidence="9">
    <location>
        <begin position="324"/>
        <end position="463"/>
    </location>
</feature>
<evidence type="ECO:0000256" key="9">
    <source>
        <dbReference type="SAM" id="MobiDB-lite"/>
    </source>
</evidence>
<dbReference type="InterPro" id="IPR019411">
    <property type="entry name" value="MMM1_dom"/>
</dbReference>
<dbReference type="CDD" id="cd21671">
    <property type="entry name" value="SMP_Mmm1"/>
    <property type="match status" value="1"/>
</dbReference>
<sequence length="463" mass="49999">MTSVAVLPPPPPASSNWTFTQGFILGQASFLLIVLIFIRYVVFSPADAADESGWKQRRDERAKLSTTDVPPPPPSQILSKTGYEMATHPAESTDWLNAMFAQILQGYRNDLLSEGGEEGARQRIEKWLNPDNGAMSWLDPIQVTALSLGNSYPLLSNARIRPADGSGHIRAEIDVDYLDSLSLSLSTSVLINFPRPRFAVLPVALGVELVSIGGTLSLEIHDPRRERQHLHAALLPDFHLNLKTTTLLGSRAKLQDVPKLEQLIVSRLRAAVQDRLVYPQHLSFALPRLLSPSISPTPLFNEIGEGAVDVMSDAIRQGVSQLVDDFVGSPGDEHNTQSSSIGGTSTGGPPSPTQRKKRIHMPAGFPGYTPSIGNTPMDTPLTTGREDQPPMGLAEDYPDRSRRATGSIAPTASTTARPAQVPPSVSASSQFRFRGQFAGPQGTSGLGTELGSDQRRVGVLNAR</sequence>
<dbReference type="EMBL" id="JAODAN010000012">
    <property type="protein sequence ID" value="KAK1920813.1"/>
    <property type="molecule type" value="Genomic_DNA"/>
</dbReference>
<dbReference type="GO" id="GO:1990456">
    <property type="term" value="P:mitochondrion-endoplasmic reticulum membrane tethering"/>
    <property type="evidence" value="ECO:0007669"/>
    <property type="project" value="TreeGrafter"/>
</dbReference>